<evidence type="ECO:0000313" key="7">
    <source>
        <dbReference type="Proteomes" id="UP000295565"/>
    </source>
</evidence>
<sequence length="310" mass="35097">MDKLNLMNSFVHVAELHSYTAAAAKLNKTKALMSTHVRQLEEALDVRLISRSTRGFNLTDAGRRYYQQARQILDEISEMEVGLREGEQQMAGRLRVSVPNTFGEQVMMGFIGEFVARYPKINIEVLLSDQYVDLVGQGFDLAIRIGNLKDSTMIARELGNSRSLLVASPKMIDGFSIEHPDDLTGFPMVFDSNLKSERQRWVGRFNGQQYLLDLKPVVYVNSARASAELASRNIGVALCPMFAAKPFFDTHELVPLLQDYDFGDVPINAVYPNRQQLSVRARYFIDEFSRYLEHWGSFSSLRDEPIAPSS</sequence>
<dbReference type="Proteomes" id="UP000295565">
    <property type="component" value="Unassembled WGS sequence"/>
</dbReference>
<dbReference type="PANTHER" id="PTHR30537">
    <property type="entry name" value="HTH-TYPE TRANSCRIPTIONAL REGULATOR"/>
    <property type="match status" value="1"/>
</dbReference>
<feature type="domain" description="HTH lysR-type" evidence="5">
    <location>
        <begin position="1"/>
        <end position="59"/>
    </location>
</feature>
<proteinExistence type="inferred from homology"/>
<dbReference type="InterPro" id="IPR036390">
    <property type="entry name" value="WH_DNA-bd_sf"/>
</dbReference>
<accession>A0A4R1K1G1</accession>
<dbReference type="GO" id="GO:0006351">
    <property type="term" value="P:DNA-templated transcription"/>
    <property type="evidence" value="ECO:0007669"/>
    <property type="project" value="TreeGrafter"/>
</dbReference>
<dbReference type="SUPFAM" id="SSF53850">
    <property type="entry name" value="Periplasmic binding protein-like II"/>
    <property type="match status" value="1"/>
</dbReference>
<keyword evidence="4" id="KW-0804">Transcription</keyword>
<dbReference type="PANTHER" id="PTHR30537:SF5">
    <property type="entry name" value="HTH-TYPE TRANSCRIPTIONAL ACTIVATOR TTDR-RELATED"/>
    <property type="match status" value="1"/>
</dbReference>
<keyword evidence="2" id="KW-0805">Transcription regulation</keyword>
<evidence type="ECO:0000256" key="3">
    <source>
        <dbReference type="ARBA" id="ARBA00023125"/>
    </source>
</evidence>
<evidence type="ECO:0000256" key="2">
    <source>
        <dbReference type="ARBA" id="ARBA00023015"/>
    </source>
</evidence>
<gene>
    <name evidence="6" type="ORF">EV690_1305</name>
</gene>
<evidence type="ECO:0000313" key="6">
    <source>
        <dbReference type="EMBL" id="TCK57617.1"/>
    </source>
</evidence>
<comment type="caution">
    <text evidence="6">The sequence shown here is derived from an EMBL/GenBank/DDBJ whole genome shotgun (WGS) entry which is preliminary data.</text>
</comment>
<dbReference type="GO" id="GO:0003700">
    <property type="term" value="F:DNA-binding transcription factor activity"/>
    <property type="evidence" value="ECO:0007669"/>
    <property type="project" value="InterPro"/>
</dbReference>
<dbReference type="InterPro" id="IPR000847">
    <property type="entry name" value="LysR_HTH_N"/>
</dbReference>
<comment type="similarity">
    <text evidence="1">Belongs to the LysR transcriptional regulatory family.</text>
</comment>
<organism evidence="6 7">
    <name type="scientific">Celerinatantimonas diazotrophica</name>
    <dbReference type="NCBI Taxonomy" id="412034"/>
    <lineage>
        <taxon>Bacteria</taxon>
        <taxon>Pseudomonadati</taxon>
        <taxon>Pseudomonadota</taxon>
        <taxon>Gammaproteobacteria</taxon>
        <taxon>Celerinatantimonadaceae</taxon>
        <taxon>Celerinatantimonas</taxon>
    </lineage>
</organism>
<dbReference type="Gene3D" id="1.10.10.10">
    <property type="entry name" value="Winged helix-like DNA-binding domain superfamily/Winged helix DNA-binding domain"/>
    <property type="match status" value="1"/>
</dbReference>
<dbReference type="Gene3D" id="3.40.190.290">
    <property type="match status" value="1"/>
</dbReference>
<dbReference type="Pfam" id="PF03466">
    <property type="entry name" value="LysR_substrate"/>
    <property type="match status" value="1"/>
</dbReference>
<dbReference type="FunFam" id="1.10.10.10:FF:000001">
    <property type="entry name" value="LysR family transcriptional regulator"/>
    <property type="match status" value="1"/>
</dbReference>
<dbReference type="CDD" id="cd08422">
    <property type="entry name" value="PBP2_CrgA_like"/>
    <property type="match status" value="1"/>
</dbReference>
<dbReference type="EMBL" id="SMGD01000012">
    <property type="protein sequence ID" value="TCK57617.1"/>
    <property type="molecule type" value="Genomic_DNA"/>
</dbReference>
<keyword evidence="3" id="KW-0238">DNA-binding</keyword>
<reference evidence="6 7" key="1">
    <citation type="submission" date="2019-03" db="EMBL/GenBank/DDBJ databases">
        <title>Genomic Encyclopedia of Type Strains, Phase IV (KMG-IV): sequencing the most valuable type-strain genomes for metagenomic binning, comparative biology and taxonomic classification.</title>
        <authorList>
            <person name="Goeker M."/>
        </authorList>
    </citation>
    <scope>NUCLEOTIDE SEQUENCE [LARGE SCALE GENOMIC DNA]</scope>
    <source>
        <strain evidence="6 7">DSM 18577</strain>
    </source>
</reference>
<dbReference type="OrthoDB" id="9786526at2"/>
<dbReference type="SUPFAM" id="SSF46785">
    <property type="entry name" value="Winged helix' DNA-binding domain"/>
    <property type="match status" value="1"/>
</dbReference>
<keyword evidence="7" id="KW-1185">Reference proteome</keyword>
<dbReference type="InterPro" id="IPR058163">
    <property type="entry name" value="LysR-type_TF_proteobact-type"/>
</dbReference>
<dbReference type="Pfam" id="PF00126">
    <property type="entry name" value="HTH_1"/>
    <property type="match status" value="1"/>
</dbReference>
<evidence type="ECO:0000256" key="4">
    <source>
        <dbReference type="ARBA" id="ARBA00023163"/>
    </source>
</evidence>
<evidence type="ECO:0000256" key="1">
    <source>
        <dbReference type="ARBA" id="ARBA00009437"/>
    </source>
</evidence>
<protein>
    <submittedName>
        <fullName evidence="6">LysR family transcriptional regulator</fullName>
    </submittedName>
</protein>
<evidence type="ECO:0000259" key="5">
    <source>
        <dbReference type="PROSITE" id="PS50931"/>
    </source>
</evidence>
<dbReference type="InterPro" id="IPR036388">
    <property type="entry name" value="WH-like_DNA-bd_sf"/>
</dbReference>
<dbReference type="InterPro" id="IPR005119">
    <property type="entry name" value="LysR_subst-bd"/>
</dbReference>
<dbReference type="PROSITE" id="PS50931">
    <property type="entry name" value="HTH_LYSR"/>
    <property type="match status" value="1"/>
</dbReference>
<name>A0A4R1K1G1_9GAMM</name>
<dbReference type="GO" id="GO:0043565">
    <property type="term" value="F:sequence-specific DNA binding"/>
    <property type="evidence" value="ECO:0007669"/>
    <property type="project" value="TreeGrafter"/>
</dbReference>
<dbReference type="AlphaFoldDB" id="A0A4R1K1G1"/>